<organism evidence="9 10">
    <name type="scientific">Bosea caraganae</name>
    <dbReference type="NCBI Taxonomy" id="2763117"/>
    <lineage>
        <taxon>Bacteria</taxon>
        <taxon>Pseudomonadati</taxon>
        <taxon>Pseudomonadota</taxon>
        <taxon>Alphaproteobacteria</taxon>
        <taxon>Hyphomicrobiales</taxon>
        <taxon>Boseaceae</taxon>
        <taxon>Bosea</taxon>
    </lineage>
</organism>
<keyword evidence="6 7" id="KW-0472">Membrane</keyword>
<dbReference type="SUPFAM" id="SSF161098">
    <property type="entry name" value="MetI-like"/>
    <property type="match status" value="1"/>
</dbReference>
<evidence type="ECO:0000259" key="8">
    <source>
        <dbReference type="PROSITE" id="PS50928"/>
    </source>
</evidence>
<evidence type="ECO:0000256" key="5">
    <source>
        <dbReference type="ARBA" id="ARBA00022989"/>
    </source>
</evidence>
<comment type="subcellular location">
    <subcellularLocation>
        <location evidence="1 7">Cell membrane</location>
        <topology evidence="1 7">Multi-pass membrane protein</topology>
    </subcellularLocation>
</comment>
<dbReference type="Proteomes" id="UP000255207">
    <property type="component" value="Unassembled WGS sequence"/>
</dbReference>
<feature type="domain" description="ABC transmembrane type-1" evidence="8">
    <location>
        <begin position="66"/>
        <end position="263"/>
    </location>
</feature>
<dbReference type="PANTHER" id="PTHR43163">
    <property type="entry name" value="DIPEPTIDE TRANSPORT SYSTEM PERMEASE PROTEIN DPPB-RELATED"/>
    <property type="match status" value="1"/>
</dbReference>
<evidence type="ECO:0000256" key="1">
    <source>
        <dbReference type="ARBA" id="ARBA00004651"/>
    </source>
</evidence>
<dbReference type="GO" id="GO:0005886">
    <property type="term" value="C:plasma membrane"/>
    <property type="evidence" value="ECO:0007669"/>
    <property type="project" value="UniProtKB-SubCell"/>
</dbReference>
<reference evidence="10" key="1">
    <citation type="submission" date="2018-07" db="EMBL/GenBank/DDBJ databases">
        <authorList>
            <person name="Safronova V.I."/>
            <person name="Chirak E.R."/>
            <person name="Sazanova A.L."/>
        </authorList>
    </citation>
    <scope>NUCLEOTIDE SEQUENCE [LARGE SCALE GENOMIC DNA]</scope>
    <source>
        <strain evidence="10">RCAM04685</strain>
    </source>
</reference>
<keyword evidence="2 7" id="KW-0813">Transport</keyword>
<evidence type="ECO:0000256" key="7">
    <source>
        <dbReference type="RuleBase" id="RU363032"/>
    </source>
</evidence>
<dbReference type="PROSITE" id="PS50928">
    <property type="entry name" value="ABC_TM1"/>
    <property type="match status" value="1"/>
</dbReference>
<evidence type="ECO:0000313" key="10">
    <source>
        <dbReference type="Proteomes" id="UP000255207"/>
    </source>
</evidence>
<feature type="transmembrane region" description="Helical" evidence="7">
    <location>
        <begin position="139"/>
        <end position="157"/>
    </location>
</feature>
<evidence type="ECO:0000256" key="4">
    <source>
        <dbReference type="ARBA" id="ARBA00022692"/>
    </source>
</evidence>
<name>A0A370L0E7_9HYPH</name>
<protein>
    <submittedName>
        <fullName evidence="9">ABC transporter permease</fullName>
    </submittedName>
</protein>
<dbReference type="Pfam" id="PF00528">
    <property type="entry name" value="BPD_transp_1"/>
    <property type="match status" value="1"/>
</dbReference>
<dbReference type="InterPro" id="IPR035906">
    <property type="entry name" value="MetI-like_sf"/>
</dbReference>
<gene>
    <name evidence="9" type="ORF">DWE98_23120</name>
</gene>
<comment type="caution">
    <text evidence="9">The sequence shown here is derived from an EMBL/GenBank/DDBJ whole genome shotgun (WGS) entry which is preliminary data.</text>
</comment>
<evidence type="ECO:0000256" key="3">
    <source>
        <dbReference type="ARBA" id="ARBA00022475"/>
    </source>
</evidence>
<feature type="transmembrane region" description="Helical" evidence="7">
    <location>
        <begin position="72"/>
        <end position="93"/>
    </location>
</feature>
<evidence type="ECO:0000256" key="6">
    <source>
        <dbReference type="ARBA" id="ARBA00023136"/>
    </source>
</evidence>
<dbReference type="Gene3D" id="1.10.3720.10">
    <property type="entry name" value="MetI-like"/>
    <property type="match status" value="1"/>
</dbReference>
<dbReference type="OrthoDB" id="7834831at2"/>
<dbReference type="EMBL" id="QQTP01000016">
    <property type="protein sequence ID" value="RDJ20723.1"/>
    <property type="molecule type" value="Genomic_DNA"/>
</dbReference>
<evidence type="ECO:0000256" key="2">
    <source>
        <dbReference type="ARBA" id="ARBA00022448"/>
    </source>
</evidence>
<keyword evidence="4 7" id="KW-0812">Transmembrane</keyword>
<dbReference type="CDD" id="cd06261">
    <property type="entry name" value="TM_PBP2"/>
    <property type="match status" value="1"/>
</dbReference>
<dbReference type="GO" id="GO:0055085">
    <property type="term" value="P:transmembrane transport"/>
    <property type="evidence" value="ECO:0007669"/>
    <property type="project" value="InterPro"/>
</dbReference>
<dbReference type="PANTHER" id="PTHR43163:SF6">
    <property type="entry name" value="DIPEPTIDE TRANSPORT SYSTEM PERMEASE PROTEIN DPPB-RELATED"/>
    <property type="match status" value="1"/>
</dbReference>
<dbReference type="InterPro" id="IPR000515">
    <property type="entry name" value="MetI-like"/>
</dbReference>
<feature type="transmembrane region" description="Helical" evidence="7">
    <location>
        <begin position="105"/>
        <end position="127"/>
    </location>
</feature>
<proteinExistence type="inferred from homology"/>
<keyword evidence="10" id="KW-1185">Reference proteome</keyword>
<dbReference type="AlphaFoldDB" id="A0A370L0E7"/>
<sequence>MSGDMERFLLPPDAGAEDFARVRHEYGLDQPLYLQYLFFIAKAVTGDFGTSWRWHDPAWTVVVDRLPATLQLAAAAALIAFLIAITVGPLSAARPGSWIDRIGRVFAILGQSMPAFWVGLMLIRIFAVDLRWLPSYGRGDLSNLVMPAISLGWYAAAAQTRLMRSAMLNVLDSEYIKLARLKGVPEFYVIYKHGLRNAALPVLTLMGVQWAALLSGSVVIETIFAWPGVGRTIVEAIFNRDYAVVQAGTFMMSLIFVGANLTVDLLYGVLDPRIRNAR</sequence>
<keyword evidence="5 7" id="KW-1133">Transmembrane helix</keyword>
<feature type="transmembrane region" description="Helical" evidence="7">
    <location>
        <begin position="247"/>
        <end position="270"/>
    </location>
</feature>
<accession>A0A370L0E7</accession>
<comment type="similarity">
    <text evidence="7">Belongs to the binding-protein-dependent transport system permease family.</text>
</comment>
<keyword evidence="3" id="KW-1003">Cell membrane</keyword>
<evidence type="ECO:0000313" key="9">
    <source>
        <dbReference type="EMBL" id="RDJ20723.1"/>
    </source>
</evidence>
<feature type="transmembrane region" description="Helical" evidence="7">
    <location>
        <begin position="202"/>
        <end position="227"/>
    </location>
</feature>